<evidence type="ECO:0000256" key="4">
    <source>
        <dbReference type="ARBA" id="ARBA00023172"/>
    </source>
</evidence>
<reference evidence="8" key="2">
    <citation type="submission" date="2017-05" db="UniProtKB">
        <authorList>
            <consortium name="EnsemblMetazoa"/>
        </authorList>
    </citation>
    <scope>IDENTIFICATION</scope>
</reference>
<gene>
    <name evidence="8" type="primary">105315004</name>
</gene>
<dbReference type="PANTHER" id="PTHR21446:SF12">
    <property type="entry name" value="POTASSIUM CHANNEL TETRAMERIZATION DOMAIN CONTAINING 1"/>
    <property type="match status" value="1"/>
</dbReference>
<feature type="domain" description="QRICH1-like" evidence="7">
    <location>
        <begin position="54"/>
        <end position="127"/>
    </location>
</feature>
<dbReference type="InterPro" id="IPR052787">
    <property type="entry name" value="MAVS"/>
</dbReference>
<feature type="compositionally biased region" description="Basic and acidic residues" evidence="5">
    <location>
        <begin position="1"/>
        <end position="13"/>
    </location>
</feature>
<dbReference type="KEGG" id="aqu:105315004"/>
<organism evidence="8">
    <name type="scientific">Amphimedon queenslandica</name>
    <name type="common">Sponge</name>
    <dbReference type="NCBI Taxonomy" id="400682"/>
    <lineage>
        <taxon>Eukaryota</taxon>
        <taxon>Metazoa</taxon>
        <taxon>Porifera</taxon>
        <taxon>Demospongiae</taxon>
        <taxon>Heteroscleromorpha</taxon>
        <taxon>Haplosclerida</taxon>
        <taxon>Niphatidae</taxon>
        <taxon>Amphimedon</taxon>
    </lineage>
</organism>
<dbReference type="OrthoDB" id="10040310at2759"/>
<dbReference type="EnsemblMetazoa" id="XM_011409485.1">
    <property type="protein sequence ID" value="XP_011407787.1"/>
    <property type="gene ID" value="LOC105315004"/>
</dbReference>
<evidence type="ECO:0000256" key="5">
    <source>
        <dbReference type="SAM" id="MobiDB-lite"/>
    </source>
</evidence>
<evidence type="ECO:0000259" key="6">
    <source>
        <dbReference type="Pfam" id="PF12012"/>
    </source>
</evidence>
<keyword evidence="4" id="KW-0233">DNA recombination</keyword>
<evidence type="ECO:0000313" key="8">
    <source>
        <dbReference type="EnsemblMetazoa" id="Aqu2.1.12465_001"/>
    </source>
</evidence>
<keyword evidence="2" id="KW-0597">Phosphoprotein</keyword>
<dbReference type="GO" id="GO:0015074">
    <property type="term" value="P:DNA integration"/>
    <property type="evidence" value="ECO:0007669"/>
    <property type="project" value="InterPro"/>
</dbReference>
<dbReference type="InParanoid" id="A0A1X7TD14"/>
<dbReference type="InterPro" id="IPR057926">
    <property type="entry name" value="QRICH1_dom"/>
</dbReference>
<dbReference type="eggNOG" id="ENOG502RZNJ">
    <property type="taxonomic scope" value="Eukaryota"/>
</dbReference>
<feature type="region of interest" description="Disordered" evidence="5">
    <location>
        <begin position="395"/>
        <end position="434"/>
    </location>
</feature>
<feature type="region of interest" description="Disordered" evidence="5">
    <location>
        <begin position="1"/>
        <end position="26"/>
    </location>
</feature>
<dbReference type="InterPro" id="IPR021893">
    <property type="entry name" value="ZMYM2-like_C"/>
</dbReference>
<dbReference type="Gene3D" id="1.10.443.10">
    <property type="entry name" value="Intergrase catalytic core"/>
    <property type="match status" value="1"/>
</dbReference>
<dbReference type="Pfam" id="PF25561">
    <property type="entry name" value="QRICH1"/>
    <property type="match status" value="1"/>
</dbReference>
<feature type="domain" description="ZMYM2-like/QRICH1 C-terminal" evidence="6">
    <location>
        <begin position="168"/>
        <end position="326"/>
    </location>
</feature>
<dbReference type="AlphaFoldDB" id="A0A1X7TD14"/>
<dbReference type="EnsemblMetazoa" id="Aqu2.1.12465_001">
    <property type="protein sequence ID" value="Aqu2.1.12465_001"/>
    <property type="gene ID" value="Aqu2.1.12465"/>
</dbReference>
<reference evidence="9" key="1">
    <citation type="journal article" date="2010" name="Nature">
        <title>The Amphimedon queenslandica genome and the evolution of animal complexity.</title>
        <authorList>
            <person name="Srivastava M."/>
            <person name="Simakov O."/>
            <person name="Chapman J."/>
            <person name="Fahey B."/>
            <person name="Gauthier M.E."/>
            <person name="Mitros T."/>
            <person name="Richards G.S."/>
            <person name="Conaco C."/>
            <person name="Dacre M."/>
            <person name="Hellsten U."/>
            <person name="Larroux C."/>
            <person name="Putnam N.H."/>
            <person name="Stanke M."/>
            <person name="Adamska M."/>
            <person name="Darling A."/>
            <person name="Degnan S.M."/>
            <person name="Oakley T.H."/>
            <person name="Plachetzki D.C."/>
            <person name="Zhai Y."/>
            <person name="Adamski M."/>
            <person name="Calcino A."/>
            <person name="Cummins S.F."/>
            <person name="Goodstein D.M."/>
            <person name="Harris C."/>
            <person name="Jackson D.J."/>
            <person name="Leys S.P."/>
            <person name="Shu S."/>
            <person name="Woodcroft B.J."/>
            <person name="Vervoort M."/>
            <person name="Kosik K.S."/>
            <person name="Manning G."/>
            <person name="Degnan B.M."/>
            <person name="Rokhsar D.S."/>
        </authorList>
    </citation>
    <scope>NUCLEOTIDE SEQUENCE [LARGE SCALE GENOMIC DNA]</scope>
</reference>
<proteinExistence type="predicted"/>
<dbReference type="OMA" id="TEPCEIS"/>
<dbReference type="SUPFAM" id="SSF56349">
    <property type="entry name" value="DNA breaking-rejoining enzymes"/>
    <property type="match status" value="1"/>
</dbReference>
<evidence type="ECO:0000256" key="3">
    <source>
        <dbReference type="ARBA" id="ARBA00022843"/>
    </source>
</evidence>
<name>A0A1X7TD14_AMPQE</name>
<keyword evidence="3" id="KW-0832">Ubl conjugation</keyword>
<dbReference type="GO" id="GO:0006310">
    <property type="term" value="P:DNA recombination"/>
    <property type="evidence" value="ECO:0007669"/>
    <property type="project" value="UniProtKB-KW"/>
</dbReference>
<dbReference type="Proteomes" id="UP000007879">
    <property type="component" value="Unassembled WGS sequence"/>
</dbReference>
<sequence>MKRKRESESEKLLPNKRPSLSTKDRPSRFVYVTESELESSRTKYVLQNTEKATKWAIKAFTEWAEIRKESGREAPSSDILLTGSAKAVCDALCLFVSEIRQANGTPYTPRSLSSIMGGLQRYINTNSPHPHKIQQPDGEFKPLHTCLENLYVKLHDQGVGTTKVQADVVTAEEEQQLWESGVFSTQTPEGLLNAVFYYNGVNFVLRGGEEHRSLKLSQFDFGSIPDPGFPGKSLEYVDYTEHGSKNRPGGSKQLNLENKQVRYYAQSQLGDHCHVSLLKLYISKLPPNTENFYCRPLKVIKDENQPWFSGVPIGHNTLSKKFKSICAAAELNIENKSNHSLRATGISRMYRASIPEKVIMERSGHLTKEGVRSYERTSMEQVKSVCSILAQSVPGCSKENDASVSNVATTREGNSADTGDSKPPKTSLNPVDEATSKSVQFQAVHGGTFNIHLNFK</sequence>
<dbReference type="InterPro" id="IPR011010">
    <property type="entry name" value="DNA_brk_join_enz"/>
</dbReference>
<accession>A0A1X7TD14</accession>
<evidence type="ECO:0000256" key="2">
    <source>
        <dbReference type="ARBA" id="ARBA00022553"/>
    </source>
</evidence>
<evidence type="ECO:0000259" key="7">
    <source>
        <dbReference type="Pfam" id="PF25561"/>
    </source>
</evidence>
<dbReference type="GO" id="GO:0003677">
    <property type="term" value="F:DNA binding"/>
    <property type="evidence" value="ECO:0007669"/>
    <property type="project" value="InterPro"/>
</dbReference>
<keyword evidence="1" id="KW-1017">Isopeptide bond</keyword>
<dbReference type="InterPro" id="IPR013762">
    <property type="entry name" value="Integrase-like_cat_sf"/>
</dbReference>
<feature type="compositionally biased region" description="Polar residues" evidence="5">
    <location>
        <begin position="402"/>
        <end position="429"/>
    </location>
</feature>
<dbReference type="Pfam" id="PF12012">
    <property type="entry name" value="DUF3504"/>
    <property type="match status" value="1"/>
</dbReference>
<evidence type="ECO:0000256" key="1">
    <source>
        <dbReference type="ARBA" id="ARBA00022499"/>
    </source>
</evidence>
<keyword evidence="9" id="KW-1185">Reference proteome</keyword>
<protein>
    <submittedName>
        <fullName evidence="8">Uncharacterized protein</fullName>
    </submittedName>
</protein>
<evidence type="ECO:0000313" key="9">
    <source>
        <dbReference type="Proteomes" id="UP000007879"/>
    </source>
</evidence>
<dbReference type="PANTHER" id="PTHR21446">
    <property type="entry name" value="DUF3504 DOMAIN-CONTAINING PROTEIN"/>
    <property type="match status" value="1"/>
</dbReference>